<sequence>MARMRVYLRNGRTLTIKADKHEISKDHSGNLTRIASTNPDVWFAHLNLSDVSAIVDLDKSKRRWFRR</sequence>
<dbReference type="EMBL" id="JARAYU010000001">
    <property type="protein sequence ID" value="MDX3698442.1"/>
    <property type="molecule type" value="Genomic_DNA"/>
</dbReference>
<comment type="caution">
    <text evidence="1">The sequence shown here is derived from an EMBL/GenBank/DDBJ whole genome shotgun (WGS) entry which is preliminary data.</text>
</comment>
<gene>
    <name evidence="1" type="ORF">PV662_01460</name>
</gene>
<protein>
    <submittedName>
        <fullName evidence="1">Uncharacterized protein</fullName>
    </submittedName>
</protein>
<dbReference type="RefSeq" id="WP_319061407.1">
    <property type="nucleotide sequence ID" value="NZ_JARAYT010000001.1"/>
</dbReference>
<accession>A0ABU4N8R0</accession>
<organism evidence="1 2">
    <name type="scientific">Streptomyces europaeiscabiei</name>
    <dbReference type="NCBI Taxonomy" id="146819"/>
    <lineage>
        <taxon>Bacteria</taxon>
        <taxon>Bacillati</taxon>
        <taxon>Actinomycetota</taxon>
        <taxon>Actinomycetes</taxon>
        <taxon>Kitasatosporales</taxon>
        <taxon>Streptomycetaceae</taxon>
        <taxon>Streptomyces</taxon>
    </lineage>
</organism>
<name>A0ABU4N8R0_9ACTN</name>
<evidence type="ECO:0000313" key="1">
    <source>
        <dbReference type="EMBL" id="MDX3698442.1"/>
    </source>
</evidence>
<proteinExistence type="predicted"/>
<keyword evidence="2" id="KW-1185">Reference proteome</keyword>
<reference evidence="1 2" key="1">
    <citation type="journal article" date="2023" name="Microb. Genom.">
        <title>Mesoterricola silvestris gen. nov., sp. nov., Mesoterricola sediminis sp. nov., Geothrix oryzae sp. nov., Geothrix edaphica sp. nov., Geothrix rubra sp. nov., and Geothrix limicola sp. nov., six novel members of Acidobacteriota isolated from soils.</title>
        <authorList>
            <person name="Weisberg A.J."/>
            <person name="Pearce E."/>
            <person name="Kramer C.G."/>
            <person name="Chang J.H."/>
            <person name="Clarke C.R."/>
        </authorList>
    </citation>
    <scope>NUCLEOTIDE SEQUENCE [LARGE SCALE GENOMIC DNA]</scope>
    <source>
        <strain evidence="1 2">ID09-01A</strain>
    </source>
</reference>
<evidence type="ECO:0000313" key="2">
    <source>
        <dbReference type="Proteomes" id="UP001271274"/>
    </source>
</evidence>
<dbReference type="Proteomes" id="UP001271274">
    <property type="component" value="Unassembled WGS sequence"/>
</dbReference>